<evidence type="ECO:0000256" key="5">
    <source>
        <dbReference type="ARBA" id="ARBA00023002"/>
    </source>
</evidence>
<dbReference type="InterPro" id="IPR023209">
    <property type="entry name" value="DAO"/>
</dbReference>
<dbReference type="EC" id="1.4.3.3" evidence="6"/>
<dbReference type="Pfam" id="PF01266">
    <property type="entry name" value="DAO"/>
    <property type="match status" value="1"/>
</dbReference>
<keyword evidence="3" id="KW-0285">Flavoprotein</keyword>
<evidence type="ECO:0000256" key="4">
    <source>
        <dbReference type="ARBA" id="ARBA00022827"/>
    </source>
</evidence>
<dbReference type="PROSITE" id="PS00677">
    <property type="entry name" value="DAO"/>
    <property type="match status" value="1"/>
</dbReference>
<evidence type="ECO:0000313" key="10">
    <source>
        <dbReference type="EMBL" id="GAA1693917.1"/>
    </source>
</evidence>
<evidence type="ECO:0000313" key="11">
    <source>
        <dbReference type="Proteomes" id="UP001500280"/>
    </source>
</evidence>
<dbReference type="PANTHER" id="PTHR11530">
    <property type="entry name" value="D-AMINO ACID OXIDASE"/>
    <property type="match status" value="1"/>
</dbReference>
<evidence type="ECO:0000256" key="1">
    <source>
        <dbReference type="ARBA" id="ARBA00001974"/>
    </source>
</evidence>
<comment type="similarity">
    <text evidence="2">Belongs to the DAMOX/DASOX family.</text>
</comment>
<comment type="catalytic activity">
    <reaction evidence="8">
        <text>a D-alpha-amino acid + O2 + H2O = a 2-oxocarboxylate + H2O2 + NH4(+)</text>
        <dbReference type="Rhea" id="RHEA:21816"/>
        <dbReference type="ChEBI" id="CHEBI:15377"/>
        <dbReference type="ChEBI" id="CHEBI:15379"/>
        <dbReference type="ChEBI" id="CHEBI:16240"/>
        <dbReference type="ChEBI" id="CHEBI:28938"/>
        <dbReference type="ChEBI" id="CHEBI:35179"/>
        <dbReference type="ChEBI" id="CHEBI:59871"/>
        <dbReference type="EC" id="1.4.3.3"/>
    </reaction>
    <physiologicalReaction direction="left-to-right" evidence="8">
        <dbReference type="Rhea" id="RHEA:21817"/>
    </physiologicalReaction>
</comment>
<dbReference type="PIRSF" id="PIRSF000189">
    <property type="entry name" value="D-aa_oxidase"/>
    <property type="match status" value="1"/>
</dbReference>
<evidence type="ECO:0000256" key="8">
    <source>
        <dbReference type="ARBA" id="ARBA00049547"/>
    </source>
</evidence>
<comment type="caution">
    <text evidence="10">The sequence shown here is derived from an EMBL/GenBank/DDBJ whole genome shotgun (WGS) entry which is preliminary data.</text>
</comment>
<dbReference type="InterPro" id="IPR006181">
    <property type="entry name" value="D-amino_acid_oxidase_CS"/>
</dbReference>
<protein>
    <recommendedName>
        <fullName evidence="7">D-amino-acid oxidase</fullName>
        <ecNumber evidence="6">1.4.3.3</ecNumber>
    </recommendedName>
</protein>
<evidence type="ECO:0000259" key="9">
    <source>
        <dbReference type="Pfam" id="PF01266"/>
    </source>
</evidence>
<organism evidence="10 11">
    <name type="scientific">Kribbella yunnanensis</name>
    <dbReference type="NCBI Taxonomy" id="190194"/>
    <lineage>
        <taxon>Bacteria</taxon>
        <taxon>Bacillati</taxon>
        <taxon>Actinomycetota</taxon>
        <taxon>Actinomycetes</taxon>
        <taxon>Propionibacteriales</taxon>
        <taxon>Kribbellaceae</taxon>
        <taxon>Kribbella</taxon>
    </lineage>
</organism>
<evidence type="ECO:0000256" key="6">
    <source>
        <dbReference type="ARBA" id="ARBA00039101"/>
    </source>
</evidence>
<evidence type="ECO:0000256" key="7">
    <source>
        <dbReference type="ARBA" id="ARBA00039751"/>
    </source>
</evidence>
<reference evidence="10 11" key="1">
    <citation type="journal article" date="2019" name="Int. J. Syst. Evol. Microbiol.">
        <title>The Global Catalogue of Microorganisms (GCM) 10K type strain sequencing project: providing services to taxonomists for standard genome sequencing and annotation.</title>
        <authorList>
            <consortium name="The Broad Institute Genomics Platform"/>
            <consortium name="The Broad Institute Genome Sequencing Center for Infectious Disease"/>
            <person name="Wu L."/>
            <person name="Ma J."/>
        </authorList>
    </citation>
    <scope>NUCLEOTIDE SEQUENCE [LARGE SCALE GENOMIC DNA]</scope>
    <source>
        <strain evidence="10 11">JCM 14307</strain>
    </source>
</reference>
<comment type="cofactor">
    <cofactor evidence="1">
        <name>FAD</name>
        <dbReference type="ChEBI" id="CHEBI:57692"/>
    </cofactor>
</comment>
<dbReference type="RefSeq" id="WP_344155050.1">
    <property type="nucleotide sequence ID" value="NZ_BAAANF010000016.1"/>
</dbReference>
<dbReference type="Proteomes" id="UP001500280">
    <property type="component" value="Unassembled WGS sequence"/>
</dbReference>
<dbReference type="PANTHER" id="PTHR11530:SF11">
    <property type="entry name" value="D-ASPARTATE OXIDASE"/>
    <property type="match status" value="1"/>
</dbReference>
<accession>A0ABN2HUT5</accession>
<evidence type="ECO:0000256" key="3">
    <source>
        <dbReference type="ARBA" id="ARBA00022630"/>
    </source>
</evidence>
<name>A0ABN2HUT5_9ACTN</name>
<keyword evidence="4" id="KW-0274">FAD</keyword>
<feature type="domain" description="FAD dependent oxidoreductase" evidence="9">
    <location>
        <begin position="5"/>
        <end position="313"/>
    </location>
</feature>
<evidence type="ECO:0000256" key="2">
    <source>
        <dbReference type="ARBA" id="ARBA00006730"/>
    </source>
</evidence>
<dbReference type="SUPFAM" id="SSF54373">
    <property type="entry name" value="FAD-linked reductases, C-terminal domain"/>
    <property type="match status" value="1"/>
</dbReference>
<proteinExistence type="inferred from homology"/>
<keyword evidence="5" id="KW-0560">Oxidoreductase</keyword>
<keyword evidence="11" id="KW-1185">Reference proteome</keyword>
<dbReference type="InterPro" id="IPR006076">
    <property type="entry name" value="FAD-dep_OxRdtase"/>
</dbReference>
<gene>
    <name evidence="10" type="ORF">GCM10009745_44340</name>
</gene>
<dbReference type="SUPFAM" id="SSF51971">
    <property type="entry name" value="Nucleotide-binding domain"/>
    <property type="match status" value="1"/>
</dbReference>
<dbReference type="Gene3D" id="3.30.9.10">
    <property type="entry name" value="D-Amino Acid Oxidase, subunit A, domain 2"/>
    <property type="match status" value="1"/>
</dbReference>
<sequence length="319" mass="33935">MTKPVVVVGAGVIGLTTAVELAELGHRVEVVTAELSQETTSAVAGALWGPWLVEPRERVLRWAAQSLEALRALAEVPASGVRIASGIEVSRVDYGPPDWAGLQPDRRPCTPEELPPGYMHGVRYSAPLVDMPVHLDYLLARLQSAGGAVTERRLTSLDDVSTDPQAAIVNCSGIGARSLVPDETLFPVRGYHVVVTNPGLTDFLEADTEDGADLLAIYPHRKHVVLGGTAEPGVWDRAADDEIATAIVDRCVKLEPRLAEATILEHRVGLRPTRPTVRLEAVRSATGILIIHNYGHSGAGVSLSWGCAQEVAGLVSAAN</sequence>
<dbReference type="Gene3D" id="3.40.50.720">
    <property type="entry name" value="NAD(P)-binding Rossmann-like Domain"/>
    <property type="match status" value="1"/>
</dbReference>
<dbReference type="EMBL" id="BAAANF010000016">
    <property type="protein sequence ID" value="GAA1693917.1"/>
    <property type="molecule type" value="Genomic_DNA"/>
</dbReference>